<reference evidence="1" key="1">
    <citation type="journal article" date="2020" name="Stud. Mycol.">
        <title>101 Dothideomycetes genomes: a test case for predicting lifestyles and emergence of pathogens.</title>
        <authorList>
            <person name="Haridas S."/>
            <person name="Albert R."/>
            <person name="Binder M."/>
            <person name="Bloem J."/>
            <person name="Labutti K."/>
            <person name="Salamov A."/>
            <person name="Andreopoulos B."/>
            <person name="Baker S."/>
            <person name="Barry K."/>
            <person name="Bills G."/>
            <person name="Bluhm B."/>
            <person name="Cannon C."/>
            <person name="Castanera R."/>
            <person name="Culley D."/>
            <person name="Daum C."/>
            <person name="Ezra D."/>
            <person name="Gonzalez J."/>
            <person name="Henrissat B."/>
            <person name="Kuo A."/>
            <person name="Liang C."/>
            <person name="Lipzen A."/>
            <person name="Lutzoni F."/>
            <person name="Magnuson J."/>
            <person name="Mondo S."/>
            <person name="Nolan M."/>
            <person name="Ohm R."/>
            <person name="Pangilinan J."/>
            <person name="Park H.-J."/>
            <person name="Ramirez L."/>
            <person name="Alfaro M."/>
            <person name="Sun H."/>
            <person name="Tritt A."/>
            <person name="Yoshinaga Y."/>
            <person name="Zwiers L.-H."/>
            <person name="Turgeon B."/>
            <person name="Goodwin S."/>
            <person name="Spatafora J."/>
            <person name="Crous P."/>
            <person name="Grigoriev I."/>
        </authorList>
    </citation>
    <scope>NUCLEOTIDE SEQUENCE</scope>
    <source>
        <strain evidence="1">ATCC 200398</strain>
    </source>
</reference>
<dbReference type="EMBL" id="MU003499">
    <property type="protein sequence ID" value="KAF2473597.1"/>
    <property type="molecule type" value="Genomic_DNA"/>
</dbReference>
<organism evidence="1 2">
    <name type="scientific">Lindgomyces ingoldianus</name>
    <dbReference type="NCBI Taxonomy" id="673940"/>
    <lineage>
        <taxon>Eukaryota</taxon>
        <taxon>Fungi</taxon>
        <taxon>Dikarya</taxon>
        <taxon>Ascomycota</taxon>
        <taxon>Pezizomycotina</taxon>
        <taxon>Dothideomycetes</taxon>
        <taxon>Pleosporomycetidae</taxon>
        <taxon>Pleosporales</taxon>
        <taxon>Lindgomycetaceae</taxon>
        <taxon>Lindgomyces</taxon>
    </lineage>
</organism>
<accession>A0ACB6R3F5</accession>
<keyword evidence="2" id="KW-1185">Reference proteome</keyword>
<dbReference type="Proteomes" id="UP000799755">
    <property type="component" value="Unassembled WGS sequence"/>
</dbReference>
<proteinExistence type="predicted"/>
<comment type="caution">
    <text evidence="1">The sequence shown here is derived from an EMBL/GenBank/DDBJ whole genome shotgun (WGS) entry which is preliminary data.</text>
</comment>
<evidence type="ECO:0000313" key="1">
    <source>
        <dbReference type="EMBL" id="KAF2473597.1"/>
    </source>
</evidence>
<name>A0ACB6R3F5_9PLEO</name>
<protein>
    <submittedName>
        <fullName evidence="1">Uncharacterized protein</fullName>
    </submittedName>
</protein>
<sequence length="187" mass="21288">MLTQTASRHLIASQSPQQATRTNDPSRGDAIAQVEDPAEKTTRMEMVLQEILRQRSIALQCVQTKSESTAQDSEAAQTESSGDVEQCRDLEDLQDDFSSIEFERFPQPEHIRPRPMKKVKSYTGPVLCYHQGHWDQVGGRWRCEHCPGHRLYRTRHRCPGCNTVACGNCLKKTMKGYRAQRKVSELA</sequence>
<evidence type="ECO:0000313" key="2">
    <source>
        <dbReference type="Proteomes" id="UP000799755"/>
    </source>
</evidence>
<gene>
    <name evidence="1" type="ORF">BDR25DRAFT_124048</name>
</gene>